<gene>
    <name evidence="6" type="ORF">GCM10020367_33640</name>
</gene>
<accession>A0ABP6SDJ4</accession>
<comment type="subcellular location">
    <subcellularLocation>
        <location evidence="1">Membrane</location>
        <topology evidence="1">Multi-pass membrane protein</topology>
    </subcellularLocation>
</comment>
<evidence type="ECO:0008006" key="8">
    <source>
        <dbReference type="Google" id="ProtNLM"/>
    </source>
</evidence>
<evidence type="ECO:0000256" key="4">
    <source>
        <dbReference type="ARBA" id="ARBA00023136"/>
    </source>
</evidence>
<keyword evidence="3 5" id="KW-1133">Transmembrane helix</keyword>
<feature type="transmembrane region" description="Helical" evidence="5">
    <location>
        <begin position="105"/>
        <end position="125"/>
    </location>
</feature>
<evidence type="ECO:0000313" key="6">
    <source>
        <dbReference type="EMBL" id="GAA3373497.1"/>
    </source>
</evidence>
<feature type="transmembrane region" description="Helical" evidence="5">
    <location>
        <begin position="46"/>
        <end position="67"/>
    </location>
</feature>
<feature type="transmembrane region" description="Helical" evidence="5">
    <location>
        <begin position="73"/>
        <end position="93"/>
    </location>
</feature>
<comment type="caution">
    <text evidence="6">The sequence shown here is derived from an EMBL/GenBank/DDBJ whole genome shotgun (WGS) entry which is preliminary data.</text>
</comment>
<keyword evidence="2 5" id="KW-0812">Transmembrane</keyword>
<organism evidence="6 7">
    <name type="scientific">Streptomyces sannanensis</name>
    <dbReference type="NCBI Taxonomy" id="285536"/>
    <lineage>
        <taxon>Bacteria</taxon>
        <taxon>Bacillati</taxon>
        <taxon>Actinomycetota</taxon>
        <taxon>Actinomycetes</taxon>
        <taxon>Kitasatosporales</taxon>
        <taxon>Streptomycetaceae</taxon>
        <taxon>Streptomyces</taxon>
    </lineage>
</organism>
<reference evidence="7" key="1">
    <citation type="journal article" date="2019" name="Int. J. Syst. Evol. Microbiol.">
        <title>The Global Catalogue of Microorganisms (GCM) 10K type strain sequencing project: providing services to taxonomists for standard genome sequencing and annotation.</title>
        <authorList>
            <consortium name="The Broad Institute Genomics Platform"/>
            <consortium name="The Broad Institute Genome Sequencing Center for Infectious Disease"/>
            <person name="Wu L."/>
            <person name="Ma J."/>
        </authorList>
    </citation>
    <scope>NUCLEOTIDE SEQUENCE [LARGE SCALE GENOMIC DNA]</scope>
    <source>
        <strain evidence="7">JCM 9651</strain>
    </source>
</reference>
<dbReference type="EMBL" id="BAAAYL010000001">
    <property type="protein sequence ID" value="GAA3373497.1"/>
    <property type="molecule type" value="Genomic_DNA"/>
</dbReference>
<dbReference type="Proteomes" id="UP001499990">
    <property type="component" value="Unassembled WGS sequence"/>
</dbReference>
<name>A0ABP6SDJ4_9ACTN</name>
<evidence type="ECO:0000256" key="2">
    <source>
        <dbReference type="ARBA" id="ARBA00022692"/>
    </source>
</evidence>
<protein>
    <recommendedName>
        <fullName evidence="8">DoxX family protein</fullName>
    </recommendedName>
</protein>
<keyword evidence="4 5" id="KW-0472">Membrane</keyword>
<feature type="transmembrane region" description="Helical" evidence="5">
    <location>
        <begin position="6"/>
        <end position="25"/>
    </location>
</feature>
<evidence type="ECO:0000256" key="1">
    <source>
        <dbReference type="ARBA" id="ARBA00004141"/>
    </source>
</evidence>
<proteinExistence type="predicted"/>
<dbReference type="RefSeq" id="WP_345038310.1">
    <property type="nucleotide sequence ID" value="NZ_BAAAYL010000001.1"/>
</dbReference>
<evidence type="ECO:0000313" key="7">
    <source>
        <dbReference type="Proteomes" id="UP001499990"/>
    </source>
</evidence>
<evidence type="ECO:0000256" key="3">
    <source>
        <dbReference type="ARBA" id="ARBA00022989"/>
    </source>
</evidence>
<evidence type="ECO:0000256" key="5">
    <source>
        <dbReference type="SAM" id="Phobius"/>
    </source>
</evidence>
<dbReference type="InterPro" id="IPR032808">
    <property type="entry name" value="DoxX"/>
</dbReference>
<dbReference type="Pfam" id="PF07681">
    <property type="entry name" value="DoxX"/>
    <property type="match status" value="1"/>
</dbReference>
<sequence>MDILVLIGRILFSLLFLSSSVNHFTHTKMMSGYAMSKGIPQQAATPAVLGGGLLAGLGGLSVLLGIWADLGALLLAAFLLPTAVVMHGFWAESDPQAKQMEMIHFLKDISLAGASLMLLAFFAYAGHDLGLTITGPLLRID</sequence>
<keyword evidence="7" id="KW-1185">Reference proteome</keyword>